<comment type="caution">
    <text evidence="2">The sequence shown here is derived from an EMBL/GenBank/DDBJ whole genome shotgun (WGS) entry which is preliminary data.</text>
</comment>
<protein>
    <submittedName>
        <fullName evidence="2">Uncharacterized protein</fullName>
    </submittedName>
</protein>
<feature type="compositionally biased region" description="Basic and acidic residues" evidence="1">
    <location>
        <begin position="315"/>
        <end position="325"/>
    </location>
</feature>
<dbReference type="AlphaFoldDB" id="A0A699YHU6"/>
<feature type="compositionally biased region" description="Basic and acidic residues" evidence="1">
    <location>
        <begin position="284"/>
        <end position="305"/>
    </location>
</feature>
<name>A0A699YHU6_HAELA</name>
<keyword evidence="3" id="KW-1185">Reference proteome</keyword>
<organism evidence="2 3">
    <name type="scientific">Haematococcus lacustris</name>
    <name type="common">Green alga</name>
    <name type="synonym">Haematococcus pluvialis</name>
    <dbReference type="NCBI Taxonomy" id="44745"/>
    <lineage>
        <taxon>Eukaryota</taxon>
        <taxon>Viridiplantae</taxon>
        <taxon>Chlorophyta</taxon>
        <taxon>core chlorophytes</taxon>
        <taxon>Chlorophyceae</taxon>
        <taxon>CS clade</taxon>
        <taxon>Chlamydomonadales</taxon>
        <taxon>Haematococcaceae</taxon>
        <taxon>Haematococcus</taxon>
    </lineage>
</organism>
<sequence length="354" mass="37283">MAGLAKPAPDSPAPHPALDCEPPQMAEAVFAKVDTAVIQRIAKIMSYIKTTAGDKKIRKKERDELLGELIKAGAPGGPGGTVPSAAGGQRPATATVKVEEQEEDIFGEAGTDYKPSVAAKPKPSVAATAYNAEDMDLEEGEMTAHGAAWAAGQGGSGGPLLGPTPPPAAGGDQGYSDPYTVQQQQAYSLGGQQGVQLWQGQPGQEGHALWSERDGYGQQDAAMGYGQQAEGPKWRVRAKKTEERMVDYVDDAYGEFYQLAGGSEVPTLEDDDDIPDPKAALKAAKGDARTAGRGDKEGAREDKAKVNTQLQKIETLLKDKGHDHSGAFGRTPSRKISTGDDPSITPAHGKKRRI</sequence>
<dbReference type="InterPro" id="IPR039896">
    <property type="entry name" value="Red-like"/>
</dbReference>
<gene>
    <name evidence="2" type="ORF">HaLaN_01240</name>
</gene>
<evidence type="ECO:0000313" key="2">
    <source>
        <dbReference type="EMBL" id="GFH06586.1"/>
    </source>
</evidence>
<dbReference type="Proteomes" id="UP000485058">
    <property type="component" value="Unassembled WGS sequence"/>
</dbReference>
<feature type="region of interest" description="Disordered" evidence="1">
    <location>
        <begin position="264"/>
        <end position="354"/>
    </location>
</feature>
<feature type="region of interest" description="Disordered" evidence="1">
    <location>
        <begin position="1"/>
        <end position="20"/>
    </location>
</feature>
<proteinExistence type="predicted"/>
<evidence type="ECO:0000256" key="1">
    <source>
        <dbReference type="SAM" id="MobiDB-lite"/>
    </source>
</evidence>
<evidence type="ECO:0000313" key="3">
    <source>
        <dbReference type="Proteomes" id="UP000485058"/>
    </source>
</evidence>
<accession>A0A699YHU6</accession>
<dbReference type="PANTHER" id="PTHR12765">
    <property type="entry name" value="RED PROTEIN IK FACTOR CYTOKINE IK"/>
    <property type="match status" value="1"/>
</dbReference>
<feature type="region of interest" description="Disordered" evidence="1">
    <location>
        <begin position="143"/>
        <end position="181"/>
    </location>
</feature>
<reference evidence="2 3" key="1">
    <citation type="submission" date="2020-02" db="EMBL/GenBank/DDBJ databases">
        <title>Draft genome sequence of Haematococcus lacustris strain NIES-144.</title>
        <authorList>
            <person name="Morimoto D."/>
            <person name="Nakagawa S."/>
            <person name="Yoshida T."/>
            <person name="Sawayama S."/>
        </authorList>
    </citation>
    <scope>NUCLEOTIDE SEQUENCE [LARGE SCALE GENOMIC DNA]</scope>
    <source>
        <strain evidence="2 3">NIES-144</strain>
    </source>
</reference>
<feature type="region of interest" description="Disordered" evidence="1">
    <location>
        <begin position="70"/>
        <end position="97"/>
    </location>
</feature>
<dbReference type="EMBL" id="BLLF01000046">
    <property type="protein sequence ID" value="GFH06586.1"/>
    <property type="molecule type" value="Genomic_DNA"/>
</dbReference>